<gene>
    <name evidence="2" type="ORF">E4K64_37240</name>
    <name evidence="1" type="ORF">E4K66_36020</name>
</gene>
<dbReference type="SUPFAM" id="SSF52141">
    <property type="entry name" value="Uracil-DNA glycosylase-like"/>
    <property type="match status" value="1"/>
</dbReference>
<dbReference type="CDD" id="cd10035">
    <property type="entry name" value="UDG_like"/>
    <property type="match status" value="1"/>
</dbReference>
<reference evidence="2 3" key="2">
    <citation type="submission" date="2019-03" db="EMBL/GenBank/DDBJ databases">
        <title>Bradyrhizobium strains diversity.</title>
        <authorList>
            <person name="Urquiaga M.C.O."/>
            <person name="Hungria M."/>
            <person name="Delamuta J.R.M."/>
            <person name="Klepa M.S."/>
        </authorList>
    </citation>
    <scope>NUCLEOTIDE SEQUENCE [LARGE SCALE GENOMIC DNA]</scope>
    <source>
        <strain evidence="2 3">CNPSo 3426</strain>
    </source>
</reference>
<evidence type="ECO:0000313" key="1">
    <source>
        <dbReference type="EMBL" id="TFV30239.1"/>
    </source>
</evidence>
<dbReference type="Gene3D" id="3.40.470.10">
    <property type="entry name" value="Uracil-DNA glycosylase-like domain"/>
    <property type="match status" value="1"/>
</dbReference>
<reference evidence="1 4" key="1">
    <citation type="submission" date="2019-03" db="EMBL/GenBank/DDBJ databases">
        <title>Bradyrhizobium strains diversity isolated from Chamaecrista fasciculata.</title>
        <authorList>
            <person name="Urquiaga M.C.O."/>
            <person name="Hungria M."/>
            <person name="Delamuta J.R.M."/>
        </authorList>
    </citation>
    <scope>NUCLEOTIDE SEQUENCE [LARGE SCALE GENOMIC DNA]</scope>
    <source>
        <strain evidence="1 4">CNPSo 3424</strain>
    </source>
</reference>
<protein>
    <submittedName>
        <fullName evidence="2">Uracil-DNA glycosylase</fullName>
    </submittedName>
</protein>
<dbReference type="OrthoDB" id="4977218at2"/>
<dbReference type="EMBL" id="SPQU01000037">
    <property type="protein sequence ID" value="TFV30239.1"/>
    <property type="molecule type" value="Genomic_DNA"/>
</dbReference>
<evidence type="ECO:0000313" key="3">
    <source>
        <dbReference type="Proteomes" id="UP000297700"/>
    </source>
</evidence>
<accession>A0A4Y9KQD3</accession>
<dbReference type="RefSeq" id="WP_126261417.1">
    <property type="nucleotide sequence ID" value="NZ_SPQS01000045.1"/>
</dbReference>
<dbReference type="AlphaFoldDB" id="A0A4Y9NKH4"/>
<proteinExistence type="predicted"/>
<keyword evidence="4" id="KW-1185">Reference proteome</keyword>
<comment type="caution">
    <text evidence="2">The sequence shown here is derived from an EMBL/GenBank/DDBJ whole genome shotgun (WGS) entry which is preliminary data.</text>
</comment>
<accession>A0A4Y9NKH4</accession>
<dbReference type="Proteomes" id="UP000297700">
    <property type="component" value="Unassembled WGS sequence"/>
</dbReference>
<name>A0A4Y9NKH4_9BRAD</name>
<evidence type="ECO:0000313" key="2">
    <source>
        <dbReference type="EMBL" id="TFV68369.1"/>
    </source>
</evidence>
<dbReference type="EMBL" id="SPQS01000045">
    <property type="protein sequence ID" value="TFV68369.1"/>
    <property type="molecule type" value="Genomic_DNA"/>
</dbReference>
<dbReference type="Proteomes" id="UP000298225">
    <property type="component" value="Unassembled WGS sequence"/>
</dbReference>
<sequence>MKTPKSFAQALAETRLPSVFNPYADCCSTYDRADAARVRRRNLVRCLDAAIAAHVDTIWIARDLGYRGGRRTGVPLTDEVHLAQAAALMGGIELDRATRGPMVAERTAAIVWSVLTRIGEPAVLWNIFPLHPHEADDPFSNRCHTRAEREATWPLLTALIAMIKPRRIVAIGRDAGMALNGLDITVKIVRHPSYGGQAEFISGVNHIYGLTADDDDGQTIELPFPDTQAARGAAA</sequence>
<evidence type="ECO:0000313" key="4">
    <source>
        <dbReference type="Proteomes" id="UP000298225"/>
    </source>
</evidence>
<dbReference type="InterPro" id="IPR036895">
    <property type="entry name" value="Uracil-DNA_glycosylase-like_sf"/>
</dbReference>
<organism evidence="2 3">
    <name type="scientific">Bradyrhizobium frederickii</name>
    <dbReference type="NCBI Taxonomy" id="2560054"/>
    <lineage>
        <taxon>Bacteria</taxon>
        <taxon>Pseudomonadati</taxon>
        <taxon>Pseudomonadota</taxon>
        <taxon>Alphaproteobacteria</taxon>
        <taxon>Hyphomicrobiales</taxon>
        <taxon>Nitrobacteraceae</taxon>
        <taxon>Bradyrhizobium</taxon>
    </lineage>
</organism>